<dbReference type="AlphaFoldDB" id="A0A163WKV1"/>
<dbReference type="Gene3D" id="1.10.287.850">
    <property type="entry name" value="HP0062-like domain"/>
    <property type="match status" value="1"/>
</dbReference>
<sequence>MSYLVAVPEILASSAGDVANLGAALSTANAAAATPTTTMLAAVGPVATADGSEATEAPAGPAGPAKEPATAVTGAPGTVVPHRRPGRVASQAAAPVECASAT</sequence>
<feature type="compositionally biased region" description="Low complexity" evidence="1">
    <location>
        <begin position="54"/>
        <end position="71"/>
    </location>
</feature>
<evidence type="ECO:0000256" key="1">
    <source>
        <dbReference type="SAM" id="MobiDB-lite"/>
    </source>
</evidence>
<organism evidence="3 4">
    <name type="scientific">Mycobacterium ostraviense</name>
    <dbReference type="NCBI Taxonomy" id="2738409"/>
    <lineage>
        <taxon>Bacteria</taxon>
        <taxon>Bacillati</taxon>
        <taxon>Actinomycetota</taxon>
        <taxon>Actinomycetes</taxon>
        <taxon>Mycobacteriales</taxon>
        <taxon>Mycobacteriaceae</taxon>
        <taxon>Mycobacterium</taxon>
    </lineage>
</organism>
<gene>
    <name evidence="3" type="ORF">A4G28_26135</name>
</gene>
<dbReference type="EMBL" id="LWCI01000149">
    <property type="protein sequence ID" value="KZS58436.1"/>
    <property type="molecule type" value="Genomic_DNA"/>
</dbReference>
<evidence type="ECO:0000313" key="4">
    <source>
        <dbReference type="Proteomes" id="UP000077342"/>
    </source>
</evidence>
<dbReference type="Pfam" id="PF00934">
    <property type="entry name" value="PE"/>
    <property type="match status" value="1"/>
</dbReference>
<keyword evidence="4" id="KW-1185">Reference proteome</keyword>
<feature type="region of interest" description="Disordered" evidence="1">
    <location>
        <begin position="48"/>
        <end position="102"/>
    </location>
</feature>
<reference evidence="4" key="1">
    <citation type="submission" date="2016-04" db="EMBL/GenBank/DDBJ databases">
        <authorList>
            <person name="Strapagiel D."/>
            <person name="Borowka P."/>
            <person name="Marciniak B."/>
            <person name="Bakula Z."/>
            <person name="Van Ingen J."/>
            <person name="Safianowska A."/>
            <person name="Dziadek J."/>
            <person name="Jagielski T."/>
        </authorList>
    </citation>
    <scope>NUCLEOTIDE SEQUENCE [LARGE SCALE GENOMIC DNA]</scope>
    <source>
        <strain evidence="4">1010001458</strain>
    </source>
</reference>
<feature type="domain" description="PE" evidence="2">
    <location>
        <begin position="4"/>
        <end position="42"/>
    </location>
</feature>
<protein>
    <recommendedName>
        <fullName evidence="2">PE domain-containing protein</fullName>
    </recommendedName>
</protein>
<name>A0A163WKV1_9MYCO</name>
<dbReference type="Proteomes" id="UP000077342">
    <property type="component" value="Unassembled WGS sequence"/>
</dbReference>
<evidence type="ECO:0000313" key="3">
    <source>
        <dbReference type="EMBL" id="KZS58436.1"/>
    </source>
</evidence>
<dbReference type="SUPFAM" id="SSF140459">
    <property type="entry name" value="PE/PPE dimer-like"/>
    <property type="match status" value="1"/>
</dbReference>
<evidence type="ECO:0000259" key="2">
    <source>
        <dbReference type="Pfam" id="PF00934"/>
    </source>
</evidence>
<dbReference type="InterPro" id="IPR038332">
    <property type="entry name" value="PPE_sf"/>
</dbReference>
<dbReference type="InterPro" id="IPR000084">
    <property type="entry name" value="PE-PGRS_N"/>
</dbReference>
<proteinExistence type="predicted"/>
<comment type="caution">
    <text evidence="3">The sequence shown here is derived from an EMBL/GenBank/DDBJ whole genome shotgun (WGS) entry which is preliminary data.</text>
</comment>
<accession>A0A163WKV1</accession>